<organism evidence="1 2">
    <name type="scientific">Mangrovibacterium marinum</name>
    <dbReference type="NCBI Taxonomy" id="1639118"/>
    <lineage>
        <taxon>Bacteria</taxon>
        <taxon>Pseudomonadati</taxon>
        <taxon>Bacteroidota</taxon>
        <taxon>Bacteroidia</taxon>
        <taxon>Marinilabiliales</taxon>
        <taxon>Prolixibacteraceae</taxon>
        <taxon>Mangrovibacterium</taxon>
    </lineage>
</organism>
<sequence length="180" mass="20863">MLIAKEKRKTNIAEYILYIWQLEDLFRALDFDMEKIGSTLVSQFKVDENTRLDIYQYYKNMVLMMEKEQVKQSGHIQAIVNLTSDLNDFHLNLLKSTADPAYRSLYQIAKPLLDEFRLKSNDVNADDVQVALQSLYGLILLKLQQKPISPGTEQATAHISKLMAHLAARYKQFEEGDFEL</sequence>
<comment type="caution">
    <text evidence="1">The sequence shown here is derived from an EMBL/GenBank/DDBJ whole genome shotgun (WGS) entry which is preliminary data.</text>
</comment>
<protein>
    <submittedName>
        <fullName evidence="1">Uncharacterized protein DUF4924</fullName>
    </submittedName>
</protein>
<dbReference type="RefSeq" id="WP_107820886.1">
    <property type="nucleotide sequence ID" value="NZ_OY782574.1"/>
</dbReference>
<evidence type="ECO:0000313" key="1">
    <source>
        <dbReference type="EMBL" id="PTN10094.1"/>
    </source>
</evidence>
<dbReference type="Pfam" id="PF16271">
    <property type="entry name" value="DUF4924"/>
    <property type="match status" value="1"/>
</dbReference>
<reference evidence="1 2" key="1">
    <citation type="submission" date="2018-04" db="EMBL/GenBank/DDBJ databases">
        <title>Genomic Encyclopedia of Archaeal and Bacterial Type Strains, Phase II (KMG-II): from individual species to whole genera.</title>
        <authorList>
            <person name="Goeker M."/>
        </authorList>
    </citation>
    <scope>NUCLEOTIDE SEQUENCE [LARGE SCALE GENOMIC DNA]</scope>
    <source>
        <strain evidence="1 2">DSM 28823</strain>
    </source>
</reference>
<dbReference type="InterPro" id="IPR032574">
    <property type="entry name" value="DUF4924"/>
</dbReference>
<dbReference type="EMBL" id="QAAD01000002">
    <property type="protein sequence ID" value="PTN10094.1"/>
    <property type="molecule type" value="Genomic_DNA"/>
</dbReference>
<keyword evidence="2" id="KW-1185">Reference proteome</keyword>
<dbReference type="OrthoDB" id="1095125at2"/>
<dbReference type="Proteomes" id="UP000243525">
    <property type="component" value="Unassembled WGS sequence"/>
</dbReference>
<accession>A0A2T5C5B2</accession>
<dbReference type="AlphaFoldDB" id="A0A2T5C5B2"/>
<proteinExistence type="predicted"/>
<gene>
    <name evidence="1" type="ORF">C8N47_10277</name>
</gene>
<name>A0A2T5C5B2_9BACT</name>
<evidence type="ECO:0000313" key="2">
    <source>
        <dbReference type="Proteomes" id="UP000243525"/>
    </source>
</evidence>